<dbReference type="AlphaFoldDB" id="A0A017TFJ6"/>
<dbReference type="EMBL" id="ASRX01000010">
    <property type="protein sequence ID" value="EYF07396.1"/>
    <property type="molecule type" value="Genomic_DNA"/>
</dbReference>
<dbReference type="GO" id="GO:0003824">
    <property type="term" value="F:catalytic activity"/>
    <property type="evidence" value="ECO:0007669"/>
    <property type="project" value="InterPro"/>
</dbReference>
<dbReference type="STRING" id="1192034.CAP_0149"/>
<dbReference type="InterPro" id="IPR037086">
    <property type="entry name" value="Lys-AminoMut_asu_sf"/>
</dbReference>
<feature type="domain" description="D-Lysine 5,6-aminomutase alpha subunit" evidence="1">
    <location>
        <begin position="22"/>
        <end position="527"/>
    </location>
</feature>
<reference evidence="2 3" key="1">
    <citation type="submission" date="2013-05" db="EMBL/GenBank/DDBJ databases">
        <title>Genome assembly of Chondromyces apiculatus DSM 436.</title>
        <authorList>
            <person name="Sharma G."/>
            <person name="Khatri I."/>
            <person name="Kaur C."/>
            <person name="Mayilraj S."/>
            <person name="Subramanian S."/>
        </authorList>
    </citation>
    <scope>NUCLEOTIDE SEQUENCE [LARGE SCALE GENOMIC DNA]</scope>
    <source>
        <strain evidence="2 3">DSM 436</strain>
    </source>
</reference>
<keyword evidence="3" id="KW-1185">Reference proteome</keyword>
<comment type="caution">
    <text evidence="2">The sequence shown here is derived from an EMBL/GenBank/DDBJ whole genome shotgun (WGS) entry which is preliminary data.</text>
</comment>
<gene>
    <name evidence="2" type="ORF">CAP_0149</name>
</gene>
<proteinExistence type="predicted"/>
<dbReference type="Pfam" id="PF09043">
    <property type="entry name" value="Lys-AminoMut_A"/>
    <property type="match status" value="1"/>
</dbReference>
<evidence type="ECO:0000313" key="2">
    <source>
        <dbReference type="EMBL" id="EYF07396.1"/>
    </source>
</evidence>
<dbReference type="Proteomes" id="UP000019678">
    <property type="component" value="Unassembled WGS sequence"/>
</dbReference>
<dbReference type="Gene3D" id="3.20.20.440">
    <property type="entry name" value="D-Lysine 5,6-aminomutase alpha subunit"/>
    <property type="match status" value="1"/>
</dbReference>
<evidence type="ECO:0000313" key="3">
    <source>
        <dbReference type="Proteomes" id="UP000019678"/>
    </source>
</evidence>
<organism evidence="2 3">
    <name type="scientific">Chondromyces apiculatus DSM 436</name>
    <dbReference type="NCBI Taxonomy" id="1192034"/>
    <lineage>
        <taxon>Bacteria</taxon>
        <taxon>Pseudomonadati</taxon>
        <taxon>Myxococcota</taxon>
        <taxon>Polyangia</taxon>
        <taxon>Polyangiales</taxon>
        <taxon>Polyangiaceae</taxon>
        <taxon>Chondromyces</taxon>
    </lineage>
</organism>
<dbReference type="GO" id="GO:0031419">
    <property type="term" value="F:cobalamin binding"/>
    <property type="evidence" value="ECO:0007669"/>
    <property type="project" value="InterPro"/>
</dbReference>
<dbReference type="eggNOG" id="COG0274">
    <property type="taxonomic scope" value="Bacteria"/>
</dbReference>
<protein>
    <submittedName>
        <fullName evidence="2">L-beta-lysine 5,6-aminomutase alpha subunit</fullName>
    </submittedName>
</protein>
<name>A0A017TFJ6_9BACT</name>
<dbReference type="InterPro" id="IPR015130">
    <property type="entry name" value="Lys-AminoMut_A"/>
</dbReference>
<evidence type="ECO:0000259" key="1">
    <source>
        <dbReference type="Pfam" id="PF09043"/>
    </source>
</evidence>
<dbReference type="InterPro" id="IPR016176">
    <property type="entry name" value="Cbl-dep_enz_cat"/>
</dbReference>
<sequence>MAGEGGVEPWFLRRNTMARVPVDQAKVDACRAYAADVANDVQHFIDRHTTVGVERTVARAYGVDGADGEGTPLANVLVDRIHRAGHAGWGVSYFLGRALAEGAGSIQEAAESLAYSEAADVEPGRVSGAEARAALKEATAAAIARIDEARDQREAFKARFTPAPLPLKYVIVATGNIYDDALQAKAARYAGADIVAVIRATAQSLLDYVPEGPTTEGFGGTYATQENFRIIRRAADEISAETGNYLAQTNYSSGLCMSEIAWMAAVERLDMLLNDAMYGILFRDINMQRTFVDQYFSRRIVARSGIVINTGEDNYLTTADAVEKAHTVLASQFINEAFAKRAGLREEQMGLGHAFEINPWLEDSFLFEVSQAQLVRQIFDRHPVKWMPPTKFKTGDIFHSHVHDAMFNLAGIMTGQSIELLGMFSEAVHTPLLMDRYLSLKSAKYIFGAARHLGDEIGQWKPGGIVESRAVEVLDRAHELLEEVQRETIWDAIGRGAFGDVKRTRTGGKGYRGVVARHEAYVNPILDALEGTEAP</sequence>
<dbReference type="SUPFAM" id="SSF51703">
    <property type="entry name" value="Cobalamin (vitamin B12)-dependent enzymes"/>
    <property type="match status" value="1"/>
</dbReference>
<accession>A0A017TFJ6</accession>